<organism evidence="1 2">
    <name type="scientific">Paraburkholderia fungorum</name>
    <dbReference type="NCBI Taxonomy" id="134537"/>
    <lineage>
        <taxon>Bacteria</taxon>
        <taxon>Pseudomonadati</taxon>
        <taxon>Pseudomonadota</taxon>
        <taxon>Betaproteobacteria</taxon>
        <taxon>Burkholderiales</taxon>
        <taxon>Burkholderiaceae</taxon>
        <taxon>Paraburkholderia</taxon>
    </lineage>
</organism>
<evidence type="ECO:0000313" key="1">
    <source>
        <dbReference type="EMBL" id="AJZ60547.1"/>
    </source>
</evidence>
<dbReference type="GeneID" id="66517325"/>
<proteinExistence type="predicted"/>
<evidence type="ECO:0000313" key="2">
    <source>
        <dbReference type="Proteomes" id="UP000032614"/>
    </source>
</evidence>
<dbReference type="KEGG" id="bfn:OI25_3411"/>
<accession>A0AAU8T9W6</accession>
<sequence>MSVATNIDKTMNIKYLDTCLPDYFQGFGGETFAVPLCQNIRSDAVLKGLHDEINGWSGYMGDKQATPKDYEALHEAADALFADLDLRRRWSEQAGEECYAYFGVLVEEEA</sequence>
<reference evidence="1 2" key="1">
    <citation type="journal article" date="2015" name="Genome Announc.">
        <title>Complete genome sequences for 59 burkholderia isolates, both pathogenic and near neighbor.</title>
        <authorList>
            <person name="Johnson S.L."/>
            <person name="Bishop-Lilly K.A."/>
            <person name="Ladner J.T."/>
            <person name="Daligault H.E."/>
            <person name="Davenport K.W."/>
            <person name="Jaissle J."/>
            <person name="Frey K.G."/>
            <person name="Koroleva G.I."/>
            <person name="Bruce D.C."/>
            <person name="Coyne S.R."/>
            <person name="Broomall S.M."/>
            <person name="Li P.E."/>
            <person name="Teshima H."/>
            <person name="Gibbons H.S."/>
            <person name="Palacios G.F."/>
            <person name="Rosenzweig C.N."/>
            <person name="Redden C.L."/>
            <person name="Xu Y."/>
            <person name="Minogue T.D."/>
            <person name="Chain P.S."/>
        </authorList>
    </citation>
    <scope>NUCLEOTIDE SEQUENCE [LARGE SCALE GENOMIC DNA]</scope>
    <source>
        <strain evidence="1 2">ATCC BAA-463</strain>
    </source>
</reference>
<dbReference type="EMBL" id="CP010026">
    <property type="protein sequence ID" value="AJZ60547.1"/>
    <property type="molecule type" value="Genomic_DNA"/>
</dbReference>
<gene>
    <name evidence="1" type="ORF">OI25_3411</name>
</gene>
<dbReference type="RefSeq" id="WP_046569135.1">
    <property type="nucleotide sequence ID" value="NZ_CP010026.1"/>
</dbReference>
<name>A0AAU8T9W6_9BURK</name>
<dbReference type="AlphaFoldDB" id="A0AAU8T9W6"/>
<dbReference type="Proteomes" id="UP000032614">
    <property type="component" value="Chromosome 1"/>
</dbReference>
<protein>
    <submittedName>
        <fullName evidence="1">Uncharacterized protein</fullName>
    </submittedName>
</protein>